<reference evidence="1 2" key="1">
    <citation type="journal article" date="2023" name="Elife">
        <title>Identification of key yeast species and microbe-microbe interactions impacting larval growth of Drosophila in the wild.</title>
        <authorList>
            <person name="Mure A."/>
            <person name="Sugiura Y."/>
            <person name="Maeda R."/>
            <person name="Honda K."/>
            <person name="Sakurai N."/>
            <person name="Takahashi Y."/>
            <person name="Watada M."/>
            <person name="Katoh T."/>
            <person name="Gotoh A."/>
            <person name="Gotoh Y."/>
            <person name="Taniguchi I."/>
            <person name="Nakamura K."/>
            <person name="Hayashi T."/>
            <person name="Katayama T."/>
            <person name="Uemura T."/>
            <person name="Hattori Y."/>
        </authorList>
    </citation>
    <scope>NUCLEOTIDE SEQUENCE [LARGE SCALE GENOMIC DNA]</scope>
    <source>
        <strain evidence="1 2">SB-73</strain>
    </source>
</reference>
<evidence type="ECO:0000313" key="1">
    <source>
        <dbReference type="EMBL" id="GMM51608.1"/>
    </source>
</evidence>
<accession>A0AAV5RKD1</accession>
<keyword evidence="2" id="KW-1185">Reference proteome</keyword>
<sequence>MHTRNLKYGILKLPINVRKPYYSPPLLTEESTLKFISKTNSLTLQTVRLLDRMAPDSSFVDSTPKPPLVLKELRIIPKSVEITNIPELVHHDYGFTTTKEIAKFLYKQLSSPSLGTKLTSKDYNSIIGFFLKVNDIQMVNHTLNAMLSHKLQPETNTMNMVLDFYGKRIIKSVHCFGYGVNPLIIVNNVLSNFSYCGYKADAETWVHTLQCMPLSRAKYLFLKEMKKRGIIHNESVIDPEVQSSIVQSLVEENKNESYPDISKYNDITHVMQSMNLERPLTIMFIRWLLFTHREHLRLKIALKIGLSDTYRSTEMLNIFLQRLSRRFRLDYQLAVLDLFQCKLDSKSYEYLLESALNAKSNKMVDMTRRYTTIGTLYKQMQRESIALTSRGRKLVKRAIREAKRDNASFRDIGNAGWEKLKDALKWSITDRSVLKHKDNRFLKVIGFSDQGEEIPSTKVTIDPDEFNYSIELQESDSSRSEKSAMLRLVKTVN</sequence>
<organism evidence="1 2">
    <name type="scientific">Starmerella bacillaris</name>
    <name type="common">Yeast</name>
    <name type="synonym">Candida zemplinina</name>
    <dbReference type="NCBI Taxonomy" id="1247836"/>
    <lineage>
        <taxon>Eukaryota</taxon>
        <taxon>Fungi</taxon>
        <taxon>Dikarya</taxon>
        <taxon>Ascomycota</taxon>
        <taxon>Saccharomycotina</taxon>
        <taxon>Dipodascomycetes</taxon>
        <taxon>Dipodascales</taxon>
        <taxon>Trichomonascaceae</taxon>
        <taxon>Starmerella</taxon>
    </lineage>
</organism>
<dbReference type="AlphaFoldDB" id="A0AAV5RKD1"/>
<dbReference type="Proteomes" id="UP001362899">
    <property type="component" value="Unassembled WGS sequence"/>
</dbReference>
<protein>
    <submittedName>
        <fullName evidence="1">Uncharacterized protein</fullName>
    </submittedName>
</protein>
<proteinExistence type="predicted"/>
<gene>
    <name evidence="1" type="ORF">DASB73_025710</name>
</gene>
<evidence type="ECO:0000313" key="2">
    <source>
        <dbReference type="Proteomes" id="UP001362899"/>
    </source>
</evidence>
<dbReference type="EMBL" id="BTGC01000008">
    <property type="protein sequence ID" value="GMM51608.1"/>
    <property type="molecule type" value="Genomic_DNA"/>
</dbReference>
<comment type="caution">
    <text evidence="1">The sequence shown here is derived from an EMBL/GenBank/DDBJ whole genome shotgun (WGS) entry which is preliminary data.</text>
</comment>
<name>A0AAV5RKD1_STABA</name>